<sequence>MGIFTYLLIGILLLLMIPCFRGMNKSGTRESPCNMVGRGSCHGKRETGNPSSKQIDLEKIHAQMDELEKDNQKLRTEMRSLEKKQRL</sequence>
<dbReference type="STRING" id="930129.SAMN05216352_13310"/>
<dbReference type="Proteomes" id="UP000199017">
    <property type="component" value="Unassembled WGS sequence"/>
</dbReference>
<accession>A0A1G8RUE0</accession>
<dbReference type="RefSeq" id="WP_091588399.1">
    <property type="nucleotide sequence ID" value="NZ_FNDU01000033.1"/>
</dbReference>
<name>A0A1G8RUE0_9BACI</name>
<evidence type="ECO:0000313" key="3">
    <source>
        <dbReference type="Proteomes" id="UP000199017"/>
    </source>
</evidence>
<keyword evidence="3" id="KW-1185">Reference proteome</keyword>
<feature type="region of interest" description="Disordered" evidence="1">
    <location>
        <begin position="28"/>
        <end position="53"/>
    </location>
</feature>
<reference evidence="2 3" key="1">
    <citation type="submission" date="2016-10" db="EMBL/GenBank/DDBJ databases">
        <authorList>
            <person name="de Groot N.N."/>
        </authorList>
    </citation>
    <scope>NUCLEOTIDE SEQUENCE [LARGE SCALE GENOMIC DNA]</scope>
    <source>
        <strain evidence="3">P4B,CCM 7963,CECT 7998,DSM 25260,IBRC-M 10614,KCTC 13821</strain>
    </source>
</reference>
<evidence type="ECO:0000256" key="1">
    <source>
        <dbReference type="SAM" id="MobiDB-lite"/>
    </source>
</evidence>
<gene>
    <name evidence="2" type="ORF">SAMN05216352_13310</name>
</gene>
<organism evidence="2 3">
    <name type="scientific">Alteribacillus bidgolensis</name>
    <dbReference type="NCBI Taxonomy" id="930129"/>
    <lineage>
        <taxon>Bacteria</taxon>
        <taxon>Bacillati</taxon>
        <taxon>Bacillota</taxon>
        <taxon>Bacilli</taxon>
        <taxon>Bacillales</taxon>
        <taxon>Bacillaceae</taxon>
        <taxon>Alteribacillus</taxon>
    </lineage>
</organism>
<dbReference type="AlphaFoldDB" id="A0A1G8RUE0"/>
<protein>
    <submittedName>
        <fullName evidence="2">Uncharacterized protein</fullName>
    </submittedName>
</protein>
<feature type="region of interest" description="Disordered" evidence="1">
    <location>
        <begin position="68"/>
        <end position="87"/>
    </location>
</feature>
<evidence type="ECO:0000313" key="2">
    <source>
        <dbReference type="EMBL" id="SDJ20559.1"/>
    </source>
</evidence>
<dbReference type="EMBL" id="FNDU01000033">
    <property type="protein sequence ID" value="SDJ20559.1"/>
    <property type="molecule type" value="Genomic_DNA"/>
</dbReference>
<proteinExistence type="predicted"/>